<dbReference type="InterPro" id="IPR027417">
    <property type="entry name" value="P-loop_NTPase"/>
</dbReference>
<reference evidence="3" key="1">
    <citation type="submission" date="2022-01" db="EMBL/GenBank/DDBJ databases">
        <title>Draft Genome Sequences of Seven Type Strains of the Genus Streptomyces.</title>
        <authorList>
            <person name="Aziz S."/>
            <person name="Coretto E."/>
            <person name="Chronakova A."/>
            <person name="Sproer C."/>
            <person name="Huber K."/>
            <person name="Nouioui I."/>
            <person name="Gross H."/>
        </authorList>
    </citation>
    <scope>NUCLEOTIDE SEQUENCE</scope>
    <source>
        <strain evidence="3">DSM 103493</strain>
    </source>
</reference>
<dbReference type="AlphaFoldDB" id="A0A9X1PWX0"/>
<dbReference type="Gene3D" id="1.25.40.10">
    <property type="entry name" value="Tetratricopeptide repeat domain"/>
    <property type="match status" value="2"/>
</dbReference>
<dbReference type="SUPFAM" id="SSF52540">
    <property type="entry name" value="P-loop containing nucleoside triphosphate hydrolases"/>
    <property type="match status" value="1"/>
</dbReference>
<dbReference type="InterPro" id="IPR005158">
    <property type="entry name" value="BTAD"/>
</dbReference>
<dbReference type="Pfam" id="PF03704">
    <property type="entry name" value="BTAD"/>
    <property type="match status" value="1"/>
</dbReference>
<feature type="domain" description="Bacterial transcriptional activator" evidence="2">
    <location>
        <begin position="92"/>
        <end position="237"/>
    </location>
</feature>
<evidence type="ECO:0000313" key="4">
    <source>
        <dbReference type="Proteomes" id="UP001139384"/>
    </source>
</evidence>
<sequence length="1054" mass="112365">MTIELTLLTSVSHRGKEITAPRLRGLLALLAGEPRAGCGTGRLVEGLWPDEQPENPTKALQILVSRARSLLGGEVIASTPTGYRIALREDQVDAWAVQLHADASAEKARAGDHHGAVAEAEAGLALWDGGPVEGVVLGDPLVDLRLELGAAHLALTRLRALSLARAGRREEAAGPLGELLATHPLDEELLLELMRCQSGTAGAAVALATYDTYRRRLRDELGTDPGPALQELHQELLRGQAPVVRRGVPHEPNPLLGREADVAAVTRLIHSSRVTSVVGPGGLGKTRLASAVAREAEHRVVHLVPLAGVRQDDDVVGEVASALGIGESLRATAAGFGPSADALAGIVGALGPGPALLVLDNCEQVVAGVADLVRALVSMTRNISVLTTSRAPLGLTSETVHPLPELDPATTVELFEQRARAARPDAELPADAVADLCRRLDGLPLATELAAARVRVMSVAEIARRLDDRFALLRGGPRDAPRRHRTLHAVVDWSWNLLEPAGRTALRALAVFPGGFTAAAAEHVLTDLLDDHDTLDVLADLVDQSLLKVTDTAYGSRFRMLETVREFAAAHRERAGEDAAVEERFLSWARDFGSTYHDAPFGPDPLASWQLIRAEQDNLVQAVRIALARADADTVAPVTAVLAGLWTTDANYTRLIALTEDTADLLSHYRPGPDHVEPARTAAALATANIFLGVGPGAVRTLVTLRRLPPAPPDTLVRAVATVLCALPEVLGDLDALEGLCDSDAPLLAGVANCAASYVWQSEHQPERALDAARRMVTALAGQDIPLLRFWPASRVAELCLQTERGAEAIVHVRSALEALEGYGEWGDPIGLRWGMMLANLQTGDLDAAEHWLEEALRHQPEGTGSDAFTPDLGARAEIALARGDVETGLGLWRRAVDRLERGASPVFGDELPMEPWVLELQAVAVTAHARHGRLDLVERIATALPDRLTALLTRPKAAPHRVTVDFPVCGALLLALGTADLASGATERGVRLLVLADRYRALRNFQPTMSSALSREAAMNADKATYQDAVATYAALDREALREAVLTLLGPGR</sequence>
<protein>
    <submittedName>
        <fullName evidence="3">AfsR/SARP family transcriptional regulator</fullName>
    </submittedName>
</protein>
<evidence type="ECO:0000313" key="3">
    <source>
        <dbReference type="EMBL" id="MCF1594079.1"/>
    </source>
</evidence>
<dbReference type="Gene3D" id="3.40.50.300">
    <property type="entry name" value="P-loop containing nucleotide triphosphate hydrolases"/>
    <property type="match status" value="1"/>
</dbReference>
<keyword evidence="4" id="KW-1185">Reference proteome</keyword>
<dbReference type="CDD" id="cd15831">
    <property type="entry name" value="BTAD"/>
    <property type="match status" value="1"/>
</dbReference>
<dbReference type="Proteomes" id="UP001139384">
    <property type="component" value="Unassembled WGS sequence"/>
</dbReference>
<keyword evidence="1" id="KW-0902">Two-component regulatory system</keyword>
<dbReference type="PANTHER" id="PTHR47691:SF3">
    <property type="entry name" value="HTH-TYPE TRANSCRIPTIONAL REGULATOR RV0890C-RELATED"/>
    <property type="match status" value="1"/>
</dbReference>
<accession>A0A9X1PWX0</accession>
<evidence type="ECO:0000256" key="1">
    <source>
        <dbReference type="ARBA" id="ARBA00023012"/>
    </source>
</evidence>
<dbReference type="SMART" id="SM01043">
    <property type="entry name" value="BTAD"/>
    <property type="match status" value="1"/>
</dbReference>
<dbReference type="SUPFAM" id="SSF48452">
    <property type="entry name" value="TPR-like"/>
    <property type="match status" value="2"/>
</dbReference>
<dbReference type="EMBL" id="JAKEIP010000029">
    <property type="protein sequence ID" value="MCF1594079.1"/>
    <property type="molecule type" value="Genomic_DNA"/>
</dbReference>
<gene>
    <name evidence="3" type="ORF">L0P92_10925</name>
</gene>
<organism evidence="3 4">
    <name type="scientific">Streptomyces muensis</name>
    <dbReference type="NCBI Taxonomy" id="1077944"/>
    <lineage>
        <taxon>Bacteria</taxon>
        <taxon>Bacillati</taxon>
        <taxon>Actinomycetota</taxon>
        <taxon>Actinomycetes</taxon>
        <taxon>Kitasatosporales</taxon>
        <taxon>Streptomycetaceae</taxon>
        <taxon>Streptomyces</taxon>
    </lineage>
</organism>
<name>A0A9X1PWX0_STRM4</name>
<proteinExistence type="predicted"/>
<dbReference type="GO" id="GO:0000160">
    <property type="term" value="P:phosphorelay signal transduction system"/>
    <property type="evidence" value="ECO:0007669"/>
    <property type="project" value="UniProtKB-KW"/>
</dbReference>
<dbReference type="InterPro" id="IPR036388">
    <property type="entry name" value="WH-like_DNA-bd_sf"/>
</dbReference>
<dbReference type="InterPro" id="IPR011990">
    <property type="entry name" value="TPR-like_helical_dom_sf"/>
</dbReference>
<comment type="caution">
    <text evidence="3">The sequence shown here is derived from an EMBL/GenBank/DDBJ whole genome shotgun (WGS) entry which is preliminary data.</text>
</comment>
<dbReference type="Gene3D" id="1.10.10.10">
    <property type="entry name" value="Winged helix-like DNA-binding domain superfamily/Winged helix DNA-binding domain"/>
    <property type="match status" value="1"/>
</dbReference>
<dbReference type="Pfam" id="PF25872">
    <property type="entry name" value="HTH_77"/>
    <property type="match status" value="1"/>
</dbReference>
<evidence type="ECO:0000259" key="2">
    <source>
        <dbReference type="SMART" id="SM01043"/>
    </source>
</evidence>
<dbReference type="PANTHER" id="PTHR47691">
    <property type="entry name" value="REGULATOR-RELATED"/>
    <property type="match status" value="1"/>
</dbReference>
<dbReference type="InterPro" id="IPR058852">
    <property type="entry name" value="HTH_77"/>
</dbReference>
<dbReference type="RefSeq" id="WP_234762348.1">
    <property type="nucleotide sequence ID" value="NZ_JAKEIP010000029.1"/>
</dbReference>